<protein>
    <submittedName>
        <fullName evidence="1">Uncharacterized protein</fullName>
    </submittedName>
</protein>
<keyword evidence="2" id="KW-1185">Reference proteome</keyword>
<reference evidence="2" key="1">
    <citation type="submission" date="2014-10" db="EMBL/GenBank/DDBJ databases">
        <authorList>
            <person name="King R."/>
        </authorList>
    </citation>
    <scope>NUCLEOTIDE SEQUENCE [LARGE SCALE GENOMIC DNA]</scope>
    <source>
        <strain evidence="2">A3/5</strain>
    </source>
</reference>
<name>A0A2L2TAP3_9HYPO</name>
<dbReference type="AlphaFoldDB" id="A0A2L2TAP3"/>
<evidence type="ECO:0000313" key="2">
    <source>
        <dbReference type="Proteomes" id="UP000245910"/>
    </source>
</evidence>
<dbReference type="Proteomes" id="UP000245910">
    <property type="component" value="Chromosome III"/>
</dbReference>
<organism evidence="1 2">
    <name type="scientific">Fusarium venenatum</name>
    <dbReference type="NCBI Taxonomy" id="56646"/>
    <lineage>
        <taxon>Eukaryota</taxon>
        <taxon>Fungi</taxon>
        <taxon>Dikarya</taxon>
        <taxon>Ascomycota</taxon>
        <taxon>Pezizomycotina</taxon>
        <taxon>Sordariomycetes</taxon>
        <taxon>Hypocreomycetidae</taxon>
        <taxon>Hypocreales</taxon>
        <taxon>Nectriaceae</taxon>
        <taxon>Fusarium</taxon>
    </lineage>
</organism>
<dbReference type="STRING" id="56646.A0A2L2TAP3"/>
<accession>A0A2L2TAP3</accession>
<evidence type="ECO:0000313" key="1">
    <source>
        <dbReference type="EMBL" id="CEI68022.1"/>
    </source>
</evidence>
<dbReference type="EMBL" id="LN649231">
    <property type="protein sequence ID" value="CEI68022.1"/>
    <property type="molecule type" value="Genomic_DNA"/>
</dbReference>
<sequence>MDHSSIHHDDVPGTVHLIDVNGMNSGGPHDSEHKDIVLVHVQAPTLKNPSTGHIVGSCWPSAWHTLTSSERASRPLSNILFWQTAFIL</sequence>
<proteinExistence type="predicted"/>